<reference evidence="3" key="1">
    <citation type="journal article" date="2018" name="Nat. Microbiol.">
        <title>Leveraging single-cell genomics to expand the fungal tree of life.</title>
        <authorList>
            <person name="Ahrendt S.R."/>
            <person name="Quandt C.A."/>
            <person name="Ciobanu D."/>
            <person name="Clum A."/>
            <person name="Salamov A."/>
            <person name="Andreopoulos B."/>
            <person name="Cheng J.F."/>
            <person name="Woyke T."/>
            <person name="Pelin A."/>
            <person name="Henrissat B."/>
            <person name="Reynolds N.K."/>
            <person name="Benny G.L."/>
            <person name="Smith M.E."/>
            <person name="James T.Y."/>
            <person name="Grigoriev I.V."/>
        </authorList>
    </citation>
    <scope>NUCLEOTIDE SEQUENCE [LARGE SCALE GENOMIC DNA]</scope>
    <source>
        <strain evidence="3">CSF55</strain>
    </source>
</reference>
<feature type="transmembrane region" description="Helical" evidence="1">
    <location>
        <begin position="242"/>
        <end position="262"/>
    </location>
</feature>
<evidence type="ECO:0000256" key="1">
    <source>
        <dbReference type="SAM" id="Phobius"/>
    </source>
</evidence>
<dbReference type="Proteomes" id="UP000281549">
    <property type="component" value="Unassembled WGS sequence"/>
</dbReference>
<feature type="transmembrane region" description="Helical" evidence="1">
    <location>
        <begin position="96"/>
        <end position="119"/>
    </location>
</feature>
<dbReference type="EMBL" id="ML006222">
    <property type="protein sequence ID" value="RKP16805.1"/>
    <property type="molecule type" value="Genomic_DNA"/>
</dbReference>
<name>A0A4P9YCG7_ROZAC</name>
<protein>
    <submittedName>
        <fullName evidence="2">Uncharacterized protein</fullName>
    </submittedName>
</protein>
<dbReference type="AlphaFoldDB" id="A0A4P9YCG7"/>
<proteinExistence type="predicted"/>
<organism evidence="2 3">
    <name type="scientific">Rozella allomycis (strain CSF55)</name>
    <dbReference type="NCBI Taxonomy" id="988480"/>
    <lineage>
        <taxon>Eukaryota</taxon>
        <taxon>Fungi</taxon>
        <taxon>Fungi incertae sedis</taxon>
        <taxon>Cryptomycota</taxon>
        <taxon>Cryptomycota incertae sedis</taxon>
        <taxon>Rozella</taxon>
    </lineage>
</organism>
<gene>
    <name evidence="2" type="ORF">ROZALSC1DRAFT_24867</name>
</gene>
<keyword evidence="1" id="KW-0812">Transmembrane</keyword>
<accession>A0A4P9YCG7</accession>
<sequence length="263" mass="28367">VSIGGEQVKGGPTGDKLALIAHNNPDSLDEPFVVSLGAQEAAERQGVAYAAMSESGSQCALKKMHEVGDPLCIRCSWLNSFVPMREISFLMPSKRALGLVLEILPVHVLSLLNVAHMMIIAGSGSSLHNSKVIPKGPSALLLGAFSIAMCISLMVISAIKETRDGCHIYGAYIAHASLGGLFVVLAGYDVSLCVGRFQLGDVVKMCWGSVWDYVLELVQLNVLWMERLIGSCIVKLIAKWSLLMLVAYIEQFVIAICAFLFLE</sequence>
<keyword evidence="1" id="KW-0472">Membrane</keyword>
<feature type="transmembrane region" description="Helical" evidence="1">
    <location>
        <begin position="139"/>
        <end position="159"/>
    </location>
</feature>
<evidence type="ECO:0000313" key="2">
    <source>
        <dbReference type="EMBL" id="RKP16805.1"/>
    </source>
</evidence>
<feature type="non-terminal residue" evidence="2">
    <location>
        <position position="1"/>
    </location>
</feature>
<evidence type="ECO:0000313" key="3">
    <source>
        <dbReference type="Proteomes" id="UP000281549"/>
    </source>
</evidence>
<keyword evidence="1" id="KW-1133">Transmembrane helix</keyword>
<feature type="transmembrane region" description="Helical" evidence="1">
    <location>
        <begin position="171"/>
        <end position="190"/>
    </location>
</feature>